<feature type="signal peptide" evidence="3">
    <location>
        <begin position="1"/>
        <end position="19"/>
    </location>
</feature>
<dbReference type="AlphaFoldDB" id="A0A5B7E252"/>
<comment type="similarity">
    <text evidence="1">Belongs to the major facilitator superfamily.</text>
</comment>
<keyword evidence="5" id="KW-1185">Reference proteome</keyword>
<keyword evidence="2" id="KW-0472">Membrane</keyword>
<feature type="transmembrane region" description="Helical" evidence="2">
    <location>
        <begin position="65"/>
        <end position="88"/>
    </location>
</feature>
<feature type="transmembrane region" description="Helical" evidence="2">
    <location>
        <begin position="137"/>
        <end position="159"/>
    </location>
</feature>
<feature type="transmembrane region" description="Helical" evidence="2">
    <location>
        <begin position="29"/>
        <end position="53"/>
    </location>
</feature>
<gene>
    <name evidence="4" type="primary">Mfsd12</name>
    <name evidence="4" type="ORF">E2C01_020651</name>
</gene>
<dbReference type="InterPro" id="IPR039672">
    <property type="entry name" value="MFS_2"/>
</dbReference>
<dbReference type="GO" id="GO:0005886">
    <property type="term" value="C:plasma membrane"/>
    <property type="evidence" value="ECO:0007669"/>
    <property type="project" value="TreeGrafter"/>
</dbReference>
<evidence type="ECO:0000313" key="4">
    <source>
        <dbReference type="EMBL" id="MPC27479.1"/>
    </source>
</evidence>
<comment type="caution">
    <text evidence="4">The sequence shown here is derived from an EMBL/GenBank/DDBJ whole genome shotgun (WGS) entry which is preliminary data.</text>
</comment>
<name>A0A5B7E252_PORTR</name>
<evidence type="ECO:0000256" key="1">
    <source>
        <dbReference type="ARBA" id="ARBA00008335"/>
    </source>
</evidence>
<protein>
    <submittedName>
        <fullName evidence="4">Major facilitator superfamily domain-containing protein 12</fullName>
    </submittedName>
</protein>
<dbReference type="EMBL" id="VSRR010001754">
    <property type="protein sequence ID" value="MPC27479.1"/>
    <property type="molecule type" value="Genomic_DNA"/>
</dbReference>
<keyword evidence="2" id="KW-0812">Transmembrane</keyword>
<dbReference type="GO" id="GO:0008643">
    <property type="term" value="P:carbohydrate transport"/>
    <property type="evidence" value="ECO:0007669"/>
    <property type="project" value="InterPro"/>
</dbReference>
<reference evidence="4 5" key="1">
    <citation type="submission" date="2019-05" db="EMBL/GenBank/DDBJ databases">
        <title>Another draft genome of Portunus trituberculatus and its Hox gene families provides insights of decapod evolution.</title>
        <authorList>
            <person name="Jeong J.-H."/>
            <person name="Song I."/>
            <person name="Kim S."/>
            <person name="Choi T."/>
            <person name="Kim D."/>
            <person name="Ryu S."/>
            <person name="Kim W."/>
        </authorList>
    </citation>
    <scope>NUCLEOTIDE SEQUENCE [LARGE SCALE GENOMIC DNA]</scope>
    <source>
        <tissue evidence="4">Muscle</tissue>
    </source>
</reference>
<sequence>MVLCAFPFIFMGCLGCANAHDWAQVVYYAPFVVVFQFGWAATQISHLSLIPTITQDPNDRTELNAIRYGFTVMSNVTVYLVTWLVLGLDTSSEGREAGIGPEDATKFRASYMLGTVVGASAAVGLRFGQGTLYVNYLLYVVAMLLGAGGSVMLVTSLSITADFIGPNVESGAFVYGSMSFTDKLSNGIAVVLIQNLNPCM</sequence>
<dbReference type="OrthoDB" id="1730117at2759"/>
<accession>A0A5B7E252</accession>
<feature type="chain" id="PRO_5022764424" evidence="3">
    <location>
        <begin position="20"/>
        <end position="200"/>
    </location>
</feature>
<dbReference type="Pfam" id="PF13347">
    <property type="entry name" value="MFS_2"/>
    <property type="match status" value="1"/>
</dbReference>
<feature type="transmembrane region" description="Helical" evidence="2">
    <location>
        <begin position="108"/>
        <end position="125"/>
    </location>
</feature>
<proteinExistence type="inferred from homology"/>
<keyword evidence="3" id="KW-0732">Signal</keyword>
<dbReference type="GO" id="GO:0015293">
    <property type="term" value="F:symporter activity"/>
    <property type="evidence" value="ECO:0007669"/>
    <property type="project" value="InterPro"/>
</dbReference>
<dbReference type="PANTHER" id="PTHR11328:SF28">
    <property type="entry name" value="MAJOR FACILITATOR SUPERFAMILY DOMAIN-CONTAINING PROTEIN 12"/>
    <property type="match status" value="1"/>
</dbReference>
<evidence type="ECO:0000256" key="2">
    <source>
        <dbReference type="SAM" id="Phobius"/>
    </source>
</evidence>
<keyword evidence="2" id="KW-1133">Transmembrane helix</keyword>
<dbReference type="PANTHER" id="PTHR11328">
    <property type="entry name" value="MAJOR FACILITATOR SUPERFAMILY DOMAIN-CONTAINING PROTEIN"/>
    <property type="match status" value="1"/>
</dbReference>
<evidence type="ECO:0000313" key="5">
    <source>
        <dbReference type="Proteomes" id="UP000324222"/>
    </source>
</evidence>
<organism evidence="4 5">
    <name type="scientific">Portunus trituberculatus</name>
    <name type="common">Swimming crab</name>
    <name type="synonym">Neptunus trituberculatus</name>
    <dbReference type="NCBI Taxonomy" id="210409"/>
    <lineage>
        <taxon>Eukaryota</taxon>
        <taxon>Metazoa</taxon>
        <taxon>Ecdysozoa</taxon>
        <taxon>Arthropoda</taxon>
        <taxon>Crustacea</taxon>
        <taxon>Multicrustacea</taxon>
        <taxon>Malacostraca</taxon>
        <taxon>Eumalacostraca</taxon>
        <taxon>Eucarida</taxon>
        <taxon>Decapoda</taxon>
        <taxon>Pleocyemata</taxon>
        <taxon>Brachyura</taxon>
        <taxon>Eubrachyura</taxon>
        <taxon>Portunoidea</taxon>
        <taxon>Portunidae</taxon>
        <taxon>Portuninae</taxon>
        <taxon>Portunus</taxon>
    </lineage>
</organism>
<dbReference type="Proteomes" id="UP000324222">
    <property type="component" value="Unassembled WGS sequence"/>
</dbReference>
<evidence type="ECO:0000256" key="3">
    <source>
        <dbReference type="SAM" id="SignalP"/>
    </source>
</evidence>